<dbReference type="KEGG" id="mmk:MU9_2623"/>
<dbReference type="EMBL" id="CP004345">
    <property type="protein sequence ID" value="AGG31668.1"/>
    <property type="molecule type" value="Genomic_DNA"/>
</dbReference>
<dbReference type="AlphaFoldDB" id="M1SHV3"/>
<dbReference type="Proteomes" id="UP000011834">
    <property type="component" value="Chromosome"/>
</dbReference>
<accession>M1SHV3</accession>
<organism evidence="2 3">
    <name type="scientific">Morganella morganii subsp. morganii KT</name>
    <dbReference type="NCBI Taxonomy" id="1124991"/>
    <lineage>
        <taxon>Bacteria</taxon>
        <taxon>Pseudomonadati</taxon>
        <taxon>Pseudomonadota</taxon>
        <taxon>Gammaproteobacteria</taxon>
        <taxon>Enterobacterales</taxon>
        <taxon>Morganellaceae</taxon>
        <taxon>Morganella</taxon>
    </lineage>
</organism>
<dbReference type="HOGENOM" id="CLU_3404398_0_0_6"/>
<evidence type="ECO:0000313" key="2">
    <source>
        <dbReference type="EMBL" id="AGG31668.1"/>
    </source>
</evidence>
<evidence type="ECO:0000256" key="1">
    <source>
        <dbReference type="SAM" id="Phobius"/>
    </source>
</evidence>
<keyword evidence="1" id="KW-0472">Membrane</keyword>
<sequence length="30" mass="3339">MSPMTKSTMVYPIGFFTCMALIIFIVALVI</sequence>
<gene>
    <name evidence="2" type="ORF">MU9_2623</name>
</gene>
<evidence type="ECO:0000313" key="3">
    <source>
        <dbReference type="Proteomes" id="UP000011834"/>
    </source>
</evidence>
<reference evidence="2 3" key="1">
    <citation type="journal article" date="2012" name="BMC Genomics">
        <title>Whole-genome sequencing and identification of Morganella morganii KT pathogenicity-related genes.</title>
        <authorList>
            <person name="Chen Y.T."/>
            <person name="Peng H.L."/>
            <person name="Shia W.C."/>
            <person name="Hsu F.R."/>
            <person name="Ken C.F."/>
            <person name="Tsao Y.M."/>
            <person name="Chen C.H."/>
            <person name="Liu C.E."/>
            <person name="Hsieh M.F."/>
            <person name="Chen H.C."/>
            <person name="Tang C.Y."/>
            <person name="Ku T.H."/>
        </authorList>
    </citation>
    <scope>NUCLEOTIDE SEQUENCE [LARGE SCALE GENOMIC DNA]</scope>
    <source>
        <strain evidence="2 3">KT</strain>
    </source>
</reference>
<protein>
    <submittedName>
        <fullName evidence="2">Uncharacterized protein</fullName>
    </submittedName>
</protein>
<keyword evidence="1" id="KW-0812">Transmembrane</keyword>
<name>M1SHV3_MORMO</name>
<keyword evidence="3" id="KW-1185">Reference proteome</keyword>
<feature type="transmembrane region" description="Helical" evidence="1">
    <location>
        <begin position="9"/>
        <end position="29"/>
    </location>
</feature>
<proteinExistence type="predicted"/>
<keyword evidence="1" id="KW-1133">Transmembrane helix</keyword>